<gene>
    <name evidence="1" type="ORF">CSKR_101478</name>
</gene>
<protein>
    <submittedName>
        <fullName evidence="1">Uncharacterized protein</fullName>
    </submittedName>
</protein>
<organism evidence="1 2">
    <name type="scientific">Clonorchis sinensis</name>
    <name type="common">Chinese liver fluke</name>
    <dbReference type="NCBI Taxonomy" id="79923"/>
    <lineage>
        <taxon>Eukaryota</taxon>
        <taxon>Metazoa</taxon>
        <taxon>Spiralia</taxon>
        <taxon>Lophotrochozoa</taxon>
        <taxon>Platyhelminthes</taxon>
        <taxon>Trematoda</taxon>
        <taxon>Digenea</taxon>
        <taxon>Opisthorchiida</taxon>
        <taxon>Opisthorchiata</taxon>
        <taxon>Opisthorchiidae</taxon>
        <taxon>Clonorchis</taxon>
    </lineage>
</organism>
<keyword evidence="2" id="KW-1185">Reference proteome</keyword>
<evidence type="ECO:0000313" key="2">
    <source>
        <dbReference type="Proteomes" id="UP000286415"/>
    </source>
</evidence>
<reference evidence="1 2" key="1">
    <citation type="journal article" date="2018" name="Biotechnol. Adv.">
        <title>Improved genomic resources and new bioinformatic workflow for the carcinogenic parasite Clonorchis sinensis: Biotechnological implications.</title>
        <authorList>
            <person name="Wang D."/>
            <person name="Korhonen P.K."/>
            <person name="Gasser R.B."/>
            <person name="Young N.D."/>
        </authorList>
    </citation>
    <scope>NUCLEOTIDE SEQUENCE [LARGE SCALE GENOMIC DNA]</scope>
    <source>
        <strain evidence="1">Cs-k2</strain>
    </source>
</reference>
<comment type="caution">
    <text evidence="1">The sequence shown here is derived from an EMBL/GenBank/DDBJ whole genome shotgun (WGS) entry which is preliminary data.</text>
</comment>
<dbReference type="Proteomes" id="UP000286415">
    <property type="component" value="Unassembled WGS sequence"/>
</dbReference>
<evidence type="ECO:0000313" key="1">
    <source>
        <dbReference type="EMBL" id="KAG5446514.1"/>
    </source>
</evidence>
<dbReference type="InParanoid" id="A0A3R7F8R0"/>
<name>A0A3R7F8R0_CLOSI</name>
<sequence length="153" mass="17033">MAQWLERERTDRKVHGSTPTAASRLALSRLGQPGIIPALIYKVDLAVHIINVLTICHPTETSAEYSHVAFLIMNCKLSTNLDSKGDSSQAQVGSQRPHPERRTVPITPKLSIISFMPFCQVLRCPHRCACHPGGAVGRNTRFSRRYFNKHGTC</sequence>
<reference evidence="1 2" key="2">
    <citation type="journal article" date="2021" name="Genomics">
        <title>High-quality reference genome for Clonorchis sinensis.</title>
        <authorList>
            <person name="Young N.D."/>
            <person name="Stroehlein A.J."/>
            <person name="Kinkar L."/>
            <person name="Wang T."/>
            <person name="Sohn W.M."/>
            <person name="Chang B.C.H."/>
            <person name="Kaur P."/>
            <person name="Weisz D."/>
            <person name="Dudchenko O."/>
            <person name="Aiden E.L."/>
            <person name="Korhonen P.K."/>
            <person name="Gasser R.B."/>
        </authorList>
    </citation>
    <scope>NUCLEOTIDE SEQUENCE [LARGE SCALE GENOMIC DNA]</scope>
    <source>
        <strain evidence="1">Cs-k2</strain>
    </source>
</reference>
<dbReference type="AlphaFoldDB" id="A0A3R7F8R0"/>
<dbReference type="OrthoDB" id="10051416at2759"/>
<accession>A0A3R7F8R0</accession>
<proteinExistence type="predicted"/>
<dbReference type="EMBL" id="NIRI02000056">
    <property type="protein sequence ID" value="KAG5446514.1"/>
    <property type="molecule type" value="Genomic_DNA"/>
</dbReference>